<name>A0ACB9E9F3_9ASTR</name>
<reference evidence="1 2" key="2">
    <citation type="journal article" date="2022" name="Mol. Ecol. Resour.">
        <title>The genomes of chicory, endive, great burdock and yacon provide insights into Asteraceae paleo-polyploidization history and plant inulin production.</title>
        <authorList>
            <person name="Fan W."/>
            <person name="Wang S."/>
            <person name="Wang H."/>
            <person name="Wang A."/>
            <person name="Jiang F."/>
            <person name="Liu H."/>
            <person name="Zhao H."/>
            <person name="Xu D."/>
            <person name="Zhang Y."/>
        </authorList>
    </citation>
    <scope>NUCLEOTIDE SEQUENCE [LARGE SCALE GENOMIC DNA]</scope>
    <source>
        <strain evidence="2">cv. Yunnan</strain>
        <tissue evidence="1">Leaves</tissue>
    </source>
</reference>
<protein>
    <submittedName>
        <fullName evidence="1">Uncharacterized protein</fullName>
    </submittedName>
</protein>
<accession>A0ACB9E9F3</accession>
<evidence type="ECO:0000313" key="2">
    <source>
        <dbReference type="Proteomes" id="UP001056120"/>
    </source>
</evidence>
<evidence type="ECO:0000313" key="1">
    <source>
        <dbReference type="EMBL" id="KAI3755320.1"/>
    </source>
</evidence>
<comment type="caution">
    <text evidence="1">The sequence shown here is derived from an EMBL/GenBank/DDBJ whole genome shotgun (WGS) entry which is preliminary data.</text>
</comment>
<organism evidence="1 2">
    <name type="scientific">Smallanthus sonchifolius</name>
    <dbReference type="NCBI Taxonomy" id="185202"/>
    <lineage>
        <taxon>Eukaryota</taxon>
        <taxon>Viridiplantae</taxon>
        <taxon>Streptophyta</taxon>
        <taxon>Embryophyta</taxon>
        <taxon>Tracheophyta</taxon>
        <taxon>Spermatophyta</taxon>
        <taxon>Magnoliopsida</taxon>
        <taxon>eudicotyledons</taxon>
        <taxon>Gunneridae</taxon>
        <taxon>Pentapetalae</taxon>
        <taxon>asterids</taxon>
        <taxon>campanulids</taxon>
        <taxon>Asterales</taxon>
        <taxon>Asteraceae</taxon>
        <taxon>Asteroideae</taxon>
        <taxon>Heliantheae alliance</taxon>
        <taxon>Millerieae</taxon>
        <taxon>Smallanthus</taxon>
    </lineage>
</organism>
<reference evidence="2" key="1">
    <citation type="journal article" date="2022" name="Mol. Ecol. Resour.">
        <title>The genomes of chicory, endive, great burdock and yacon provide insights into Asteraceae palaeo-polyploidization history and plant inulin production.</title>
        <authorList>
            <person name="Fan W."/>
            <person name="Wang S."/>
            <person name="Wang H."/>
            <person name="Wang A."/>
            <person name="Jiang F."/>
            <person name="Liu H."/>
            <person name="Zhao H."/>
            <person name="Xu D."/>
            <person name="Zhang Y."/>
        </authorList>
    </citation>
    <scope>NUCLEOTIDE SEQUENCE [LARGE SCALE GENOMIC DNA]</scope>
    <source>
        <strain evidence="2">cv. Yunnan</strain>
    </source>
</reference>
<gene>
    <name evidence="1" type="ORF">L1987_55117</name>
</gene>
<proteinExistence type="predicted"/>
<dbReference type="EMBL" id="CM042035">
    <property type="protein sequence ID" value="KAI3755320.1"/>
    <property type="molecule type" value="Genomic_DNA"/>
</dbReference>
<dbReference type="Proteomes" id="UP001056120">
    <property type="component" value="Linkage Group LG18"/>
</dbReference>
<keyword evidence="2" id="KW-1185">Reference proteome</keyword>
<sequence>MKIWRNWNSRNGKENEVLTSAKPSGGVICTHQSETSSLYRTRTHALHGRGVGMGKGAIVSEGQWVWKVKVKVKLKLKLKLKQNYLGWGELGWGELSHDERIWSYGEITFTIWVVKYG</sequence>